<dbReference type="Proteomes" id="UP000266723">
    <property type="component" value="Unassembled WGS sequence"/>
</dbReference>
<protein>
    <submittedName>
        <fullName evidence="2">Uncharacterized protein</fullName>
    </submittedName>
</protein>
<sequence length="292" mass="32121">MPSRGISDHQEREADSVVRGQRTASQWSHRKLHDGFIMYARHTGTRWDDREQAIGPSSRLLGVESSHSPCSKALQISRVTRKPQPSSLSFPFLSYSLTPLSLSLLAGAASGGVGRVLLFVAQSLVLMFQISRSVSRSVLRDEVNGRIGSSHAEWGHKRSSRPGQTVSYRTNGLRVGGHIGSFGTHFRLRCDVDIVLNACLIHVRDPFSARDRRPQSVPACDGLSIQPIRDTIAACSRSRPVSASIRSRQTATRSQPDNNDQLAFFSIQGSIQPVLRLRSPDLSPDQSLFTIA</sequence>
<evidence type="ECO:0000256" key="1">
    <source>
        <dbReference type="SAM" id="MobiDB-lite"/>
    </source>
</evidence>
<proteinExistence type="predicted"/>
<reference evidence="2 3" key="1">
    <citation type="journal article" date="2020" name="BMC Genomics">
        <title>Intraspecific diversification of the crop wild relative Brassica cretica Lam. using demographic model selection.</title>
        <authorList>
            <person name="Kioukis A."/>
            <person name="Michalopoulou V.A."/>
            <person name="Briers L."/>
            <person name="Pirintsos S."/>
            <person name="Studholme D.J."/>
            <person name="Pavlidis P."/>
            <person name="Sarris P.F."/>
        </authorList>
    </citation>
    <scope>NUCLEOTIDE SEQUENCE [LARGE SCALE GENOMIC DNA]</scope>
    <source>
        <strain evidence="3">cv. PFS-1207/04</strain>
    </source>
</reference>
<evidence type="ECO:0000313" key="2">
    <source>
        <dbReference type="EMBL" id="KAF3520072.1"/>
    </source>
</evidence>
<organism evidence="2 3">
    <name type="scientific">Brassica cretica</name>
    <name type="common">Mustard</name>
    <dbReference type="NCBI Taxonomy" id="69181"/>
    <lineage>
        <taxon>Eukaryota</taxon>
        <taxon>Viridiplantae</taxon>
        <taxon>Streptophyta</taxon>
        <taxon>Embryophyta</taxon>
        <taxon>Tracheophyta</taxon>
        <taxon>Spermatophyta</taxon>
        <taxon>Magnoliopsida</taxon>
        <taxon>eudicotyledons</taxon>
        <taxon>Gunneridae</taxon>
        <taxon>Pentapetalae</taxon>
        <taxon>rosids</taxon>
        <taxon>malvids</taxon>
        <taxon>Brassicales</taxon>
        <taxon>Brassicaceae</taxon>
        <taxon>Brassiceae</taxon>
        <taxon>Brassica</taxon>
    </lineage>
</organism>
<accession>A0ABQ7B176</accession>
<name>A0ABQ7B176_BRACR</name>
<evidence type="ECO:0000313" key="3">
    <source>
        <dbReference type="Proteomes" id="UP000266723"/>
    </source>
</evidence>
<gene>
    <name evidence="2" type="ORF">DY000_02060905</name>
</gene>
<feature type="compositionally biased region" description="Basic and acidic residues" evidence="1">
    <location>
        <begin position="1"/>
        <end position="16"/>
    </location>
</feature>
<keyword evidence="3" id="KW-1185">Reference proteome</keyword>
<feature type="region of interest" description="Disordered" evidence="1">
    <location>
        <begin position="1"/>
        <end position="26"/>
    </location>
</feature>
<dbReference type="EMBL" id="QGKV02001556">
    <property type="protein sequence ID" value="KAF3520072.1"/>
    <property type="molecule type" value="Genomic_DNA"/>
</dbReference>
<comment type="caution">
    <text evidence="2">The sequence shown here is derived from an EMBL/GenBank/DDBJ whole genome shotgun (WGS) entry which is preliminary data.</text>
</comment>